<dbReference type="InterPro" id="IPR044946">
    <property type="entry name" value="Restrct_endonuc_typeI_TRD_sf"/>
</dbReference>
<reference evidence="3" key="1">
    <citation type="submission" date="2019-11" db="EMBL/GenBank/DDBJ databases">
        <title>Genome-resolved metagenomics to study the prevalence of co-infection and intraspecific heterogeneity among plant pathogen metapopulations.</title>
        <authorList>
            <person name="Newberry E."/>
            <person name="Bhandari R."/>
            <person name="Kemble J."/>
            <person name="Sikora E."/>
            <person name="Potnis N."/>
        </authorList>
    </citation>
    <scope>NUCLEOTIDE SEQUENCE</scope>
    <source>
        <strain evidence="3">Xe_Pep_Tuscaloosa_18b</strain>
    </source>
</reference>
<evidence type="ECO:0000256" key="2">
    <source>
        <dbReference type="ARBA" id="ARBA00023125"/>
    </source>
</evidence>
<dbReference type="EMBL" id="JAAGYV010000102">
    <property type="protein sequence ID" value="NEK73928.1"/>
    <property type="molecule type" value="Genomic_DNA"/>
</dbReference>
<proteinExistence type="predicted"/>
<keyword evidence="2" id="KW-0238">DNA-binding</keyword>
<dbReference type="GO" id="GO:0003677">
    <property type="term" value="F:DNA binding"/>
    <property type="evidence" value="ECO:0007669"/>
    <property type="project" value="UniProtKB-KW"/>
</dbReference>
<dbReference type="AlphaFoldDB" id="A0A6B3KLN8"/>
<protein>
    <recommendedName>
        <fullName evidence="4">Type I restriction modification DNA specificity domain-containing protein</fullName>
    </recommendedName>
</protein>
<gene>
    <name evidence="3" type="ORF">G3W62_14250</name>
</gene>
<organism evidence="3">
    <name type="scientific">Xanthomonas euvesicatoria</name>
    <dbReference type="NCBI Taxonomy" id="456327"/>
    <lineage>
        <taxon>Bacteria</taxon>
        <taxon>Pseudomonadati</taxon>
        <taxon>Pseudomonadota</taxon>
        <taxon>Gammaproteobacteria</taxon>
        <taxon>Lysobacterales</taxon>
        <taxon>Lysobacteraceae</taxon>
        <taxon>Xanthomonas</taxon>
    </lineage>
</organism>
<keyword evidence="1" id="KW-0680">Restriction system</keyword>
<accession>A0A6B3KLN8</accession>
<dbReference type="RefSeq" id="WP_126952843.1">
    <property type="nucleotide sequence ID" value="NZ_CP167827.1"/>
</dbReference>
<sequence length="185" mass="20752">MKQKKKQGLSRARMQKMKMSEAPKLVSLGSIFSVHYGVNMELNALKKDPSGINFVSRSARNNGVSAKVARVADVKPLSAGLMTVAGGGSVLETFVQPEQFYSGRDLYYLVPPKDMSLQEKLYYCMVIRANRYRFNYGRQANRTLKDIQIPDRSEIPNWVKGIFTKEVGTWQKKLSGLNSPGNLAK</sequence>
<dbReference type="SUPFAM" id="SSF116734">
    <property type="entry name" value="DNA methylase specificity domain"/>
    <property type="match status" value="1"/>
</dbReference>
<comment type="caution">
    <text evidence="3">The sequence shown here is derived from an EMBL/GenBank/DDBJ whole genome shotgun (WGS) entry which is preliminary data.</text>
</comment>
<dbReference type="GO" id="GO:0009307">
    <property type="term" value="P:DNA restriction-modification system"/>
    <property type="evidence" value="ECO:0007669"/>
    <property type="project" value="UniProtKB-KW"/>
</dbReference>
<name>A0A6B3KLN8_XANEU</name>
<dbReference type="Gene3D" id="3.90.220.20">
    <property type="entry name" value="DNA methylase specificity domains"/>
    <property type="match status" value="1"/>
</dbReference>
<evidence type="ECO:0008006" key="4">
    <source>
        <dbReference type="Google" id="ProtNLM"/>
    </source>
</evidence>
<evidence type="ECO:0000313" key="3">
    <source>
        <dbReference type="EMBL" id="NEK73928.1"/>
    </source>
</evidence>
<evidence type="ECO:0000256" key="1">
    <source>
        <dbReference type="ARBA" id="ARBA00022747"/>
    </source>
</evidence>